<dbReference type="EMBL" id="JAFMPK010000039">
    <property type="protein sequence ID" value="MBO0609321.1"/>
    <property type="molecule type" value="Genomic_DNA"/>
</dbReference>
<feature type="region of interest" description="Disordered" evidence="2">
    <location>
        <begin position="274"/>
        <end position="303"/>
    </location>
</feature>
<sequence>MSRLPAPDVTAREFWTSERMEAALTPAIEHAERALGTPWPEARASQFARFWRDGDRKGYESGVIARQQRLTYAAVAALHTGEQRFLDEVVDGVILLCEQSTWCWPAHEHVHDRSDYVVPDVTDPCLDLGAGEVAAQLAWVDHLLGPAIDDRAPGVRARIRQETRQRVLRPFTDRRDWWWLGIERPPMNWTVWIQGNVLAAALALEDDTARRRHIVRLVAEGVGRYWDSLPPDGGVDEGYHYWWQGVARALEAEDLLSWAGTQDAAARLLTSSDDARATAGPGDVAAPASNEPRPRTPSDDTDVRAETIRQVVGFPHRMHLGGDWYVGVADSPARPIWTWPWNLVHSWARRVGDDDAVRHAASYRDRPEILWDERVTLSRAVLMLSDDAWANLPAGTAPPLVAQVWLPETQVALARSRPGSSGGVAVFVKGGHNAENHNHNDVGEVVIALDGVPVVVDAGKPTYRAGTFGDERYDQWPMRSAWHNVPLISGTEQAPGEEFTARSMTVTSPDGDGTWSARLDLAGAYPVGGMSWWREVALDRSAESVTVSDSWASAADTGERDGEDHHGAEGDGATALHWLLAGDVTLDAATGQATVRHAAGRPDAEVRTLRITWDQDTLDATLEVQEIHDDELAAVWGDQLTRLALTARGEPGTGTGTGTSTVRFDAA</sequence>
<feature type="compositionally biased region" description="Basic and acidic residues" evidence="2">
    <location>
        <begin position="292"/>
        <end position="303"/>
    </location>
</feature>
<dbReference type="Gene3D" id="1.50.10.100">
    <property type="entry name" value="Chondroitin AC/alginate lyase"/>
    <property type="match status" value="1"/>
</dbReference>
<dbReference type="Pfam" id="PF07940">
    <property type="entry name" value="Hepar_II_III_C"/>
    <property type="match status" value="1"/>
</dbReference>
<feature type="domain" description="Heparinase II/III-like C-terminal" evidence="3">
    <location>
        <begin position="426"/>
        <end position="616"/>
    </location>
</feature>
<evidence type="ECO:0000259" key="3">
    <source>
        <dbReference type="Pfam" id="PF07940"/>
    </source>
</evidence>
<evidence type="ECO:0000313" key="4">
    <source>
        <dbReference type="EMBL" id="MBO0609321.1"/>
    </source>
</evidence>
<reference evidence="5" key="2">
    <citation type="submission" date="2023-07" db="EMBL/GenBank/DDBJ databases">
        <title>Myceligenerans salitolerans sp. nov., a halotolerant actinomycete isolated from a salt lake in Xinjiang, China.</title>
        <authorList>
            <person name="Guan T."/>
        </authorList>
    </citation>
    <scope>NUCLEOTIDE SEQUENCE [LARGE SCALE GENOMIC DNA]</scope>
    <source>
        <strain evidence="5">XHU 5031</strain>
    </source>
</reference>
<organism evidence="4 5">
    <name type="scientific">Myceligenerans salitolerans</name>
    <dbReference type="NCBI Taxonomy" id="1230528"/>
    <lineage>
        <taxon>Bacteria</taxon>
        <taxon>Bacillati</taxon>
        <taxon>Actinomycetota</taxon>
        <taxon>Actinomycetes</taxon>
        <taxon>Micrococcales</taxon>
        <taxon>Promicromonosporaceae</taxon>
        <taxon>Myceligenerans</taxon>
    </lineage>
</organism>
<keyword evidence="5" id="KW-1185">Reference proteome</keyword>
<protein>
    <submittedName>
        <fullName evidence="4">Heparinase II/III family protein</fullName>
    </submittedName>
</protein>
<evidence type="ECO:0000256" key="2">
    <source>
        <dbReference type="SAM" id="MobiDB-lite"/>
    </source>
</evidence>
<name>A0ABS3I8H5_9MICO</name>
<feature type="region of interest" description="Disordered" evidence="2">
    <location>
        <begin position="648"/>
        <end position="667"/>
    </location>
</feature>
<dbReference type="SUPFAM" id="SSF48230">
    <property type="entry name" value="Chondroitin AC/alginate lyase"/>
    <property type="match status" value="1"/>
</dbReference>
<dbReference type="InterPro" id="IPR012480">
    <property type="entry name" value="Hepar_II_III_C"/>
</dbReference>
<evidence type="ECO:0000313" key="5">
    <source>
        <dbReference type="Proteomes" id="UP000664617"/>
    </source>
</evidence>
<feature type="region of interest" description="Disordered" evidence="2">
    <location>
        <begin position="547"/>
        <end position="570"/>
    </location>
</feature>
<comment type="caution">
    <text evidence="4">The sequence shown here is derived from an EMBL/GenBank/DDBJ whole genome shotgun (WGS) entry which is preliminary data.</text>
</comment>
<dbReference type="Proteomes" id="UP000664617">
    <property type="component" value="Unassembled WGS sequence"/>
</dbReference>
<dbReference type="RefSeq" id="WP_207275285.1">
    <property type="nucleotide sequence ID" value="NZ_JAFMPK010000039.1"/>
</dbReference>
<feature type="compositionally biased region" description="Basic and acidic residues" evidence="2">
    <location>
        <begin position="557"/>
        <end position="569"/>
    </location>
</feature>
<gene>
    <name evidence="4" type="ORF">J0911_09790</name>
</gene>
<evidence type="ECO:0000256" key="1">
    <source>
        <dbReference type="ARBA" id="ARBA00004196"/>
    </source>
</evidence>
<comment type="subcellular location">
    <subcellularLocation>
        <location evidence="1">Cell envelope</location>
    </subcellularLocation>
</comment>
<dbReference type="InterPro" id="IPR008929">
    <property type="entry name" value="Chondroitin_lyas"/>
</dbReference>
<accession>A0ABS3I8H5</accession>
<reference evidence="4 5" key="1">
    <citation type="submission" date="2021-03" db="EMBL/GenBank/DDBJ databases">
        <authorList>
            <person name="Xin L."/>
        </authorList>
    </citation>
    <scope>NUCLEOTIDE SEQUENCE [LARGE SCALE GENOMIC DNA]</scope>
    <source>
        <strain evidence="4 5">XHU 5031</strain>
    </source>
</reference>
<dbReference type="Gene3D" id="2.70.98.70">
    <property type="match status" value="1"/>
</dbReference>
<proteinExistence type="predicted"/>